<sequence length="284" mass="29708">MPESMSSPPPNFQRPNGSNIFSLPAMTTSVASRASGSSSAGYFTKLSKPSIILAKKVIAEFIGTYILIFSAAATPIVNQKYNDAATLIGAATSAGLAVTIIVISIGHISGAHLNPSVTIAFAAIHHFPWPHVPAYILAQLLGSIAASFTLSGVFHPFHSGGVTVPTISTSQAFFLEFVITSVLMFVIVAVATDTRAPRELAGVAIGATILMNILVAGSSTGGSMNPVRTLGPAIATSNYKEIWLYMVAPVIGAVFGAYAYQVVKLHVEDMEVILAPPMMEIMNA</sequence>
<dbReference type="InterPro" id="IPR022357">
    <property type="entry name" value="MIP_CS"/>
</dbReference>
<evidence type="ECO:0000313" key="10">
    <source>
        <dbReference type="Proteomes" id="UP001327560"/>
    </source>
</evidence>
<feature type="transmembrane region" description="Helical" evidence="8">
    <location>
        <begin position="242"/>
        <end position="260"/>
    </location>
</feature>
<feature type="transmembrane region" description="Helical" evidence="8">
    <location>
        <begin position="132"/>
        <end position="153"/>
    </location>
</feature>
<evidence type="ECO:0000313" key="9">
    <source>
        <dbReference type="EMBL" id="WOL05191.1"/>
    </source>
</evidence>
<evidence type="ECO:0000256" key="8">
    <source>
        <dbReference type="SAM" id="Phobius"/>
    </source>
</evidence>
<accession>A0AAQ3QD50</accession>
<keyword evidence="2 7" id="KW-0813">Transport</keyword>
<evidence type="ECO:0000256" key="1">
    <source>
        <dbReference type="ARBA" id="ARBA00004141"/>
    </source>
</evidence>
<dbReference type="InterPro" id="IPR000425">
    <property type="entry name" value="MIP"/>
</dbReference>
<dbReference type="AlphaFoldDB" id="A0AAQ3QD50"/>
<reference evidence="9 10" key="1">
    <citation type="submission" date="2023-10" db="EMBL/GenBank/DDBJ databases">
        <title>Chromosome-scale genome assembly provides insights into flower coloration mechanisms of Canna indica.</title>
        <authorList>
            <person name="Li C."/>
        </authorList>
    </citation>
    <scope>NUCLEOTIDE SEQUENCE [LARGE SCALE GENOMIC DNA]</scope>
    <source>
        <tissue evidence="9">Flower</tissue>
    </source>
</reference>
<dbReference type="Gene3D" id="1.20.1080.10">
    <property type="entry name" value="Glycerol uptake facilitator protein"/>
    <property type="match status" value="1"/>
</dbReference>
<dbReference type="Proteomes" id="UP001327560">
    <property type="component" value="Chromosome 4"/>
</dbReference>
<dbReference type="PANTHER" id="PTHR45724:SF55">
    <property type="entry name" value="AQUAPORIN NIP3-2"/>
    <property type="match status" value="1"/>
</dbReference>
<comment type="similarity">
    <text evidence="7">Belongs to the MIP/aquaporin (TC 1.A.8) family.</text>
</comment>
<proteinExistence type="inferred from homology"/>
<dbReference type="InterPro" id="IPR034294">
    <property type="entry name" value="Aquaporin_transptr"/>
</dbReference>
<evidence type="ECO:0000256" key="6">
    <source>
        <dbReference type="ARBA" id="ARBA00023136"/>
    </source>
</evidence>
<feature type="transmembrane region" description="Helical" evidence="8">
    <location>
        <begin position="203"/>
        <end position="222"/>
    </location>
</feature>
<dbReference type="GO" id="GO:0016020">
    <property type="term" value="C:membrane"/>
    <property type="evidence" value="ECO:0007669"/>
    <property type="project" value="UniProtKB-SubCell"/>
</dbReference>
<feature type="transmembrane region" description="Helical" evidence="8">
    <location>
        <begin position="173"/>
        <end position="191"/>
    </location>
</feature>
<feature type="transmembrane region" description="Helical" evidence="8">
    <location>
        <begin position="84"/>
        <end position="111"/>
    </location>
</feature>
<gene>
    <name evidence="9" type="ORF">Cni_G13918</name>
</gene>
<dbReference type="GO" id="GO:0015267">
    <property type="term" value="F:channel activity"/>
    <property type="evidence" value="ECO:0007669"/>
    <property type="project" value="InterPro"/>
</dbReference>
<dbReference type="PROSITE" id="PS00221">
    <property type="entry name" value="MIP"/>
    <property type="match status" value="1"/>
</dbReference>
<dbReference type="SUPFAM" id="SSF81338">
    <property type="entry name" value="Aquaporin-like"/>
    <property type="match status" value="1"/>
</dbReference>
<evidence type="ECO:0000256" key="5">
    <source>
        <dbReference type="ARBA" id="ARBA00023016"/>
    </source>
</evidence>
<keyword evidence="10" id="KW-1185">Reference proteome</keyword>
<comment type="subcellular location">
    <subcellularLocation>
        <location evidence="1">Membrane</location>
        <topology evidence="1">Multi-pass membrane protein</topology>
    </subcellularLocation>
</comment>
<keyword evidence="3 7" id="KW-0812">Transmembrane</keyword>
<keyword evidence="6 8" id="KW-0472">Membrane</keyword>
<evidence type="ECO:0000256" key="7">
    <source>
        <dbReference type="RuleBase" id="RU000477"/>
    </source>
</evidence>
<evidence type="ECO:0000256" key="4">
    <source>
        <dbReference type="ARBA" id="ARBA00022989"/>
    </source>
</evidence>
<keyword evidence="5" id="KW-0346">Stress response</keyword>
<dbReference type="PRINTS" id="PR00783">
    <property type="entry name" value="MINTRINSICP"/>
</dbReference>
<feature type="transmembrane region" description="Helical" evidence="8">
    <location>
        <begin position="57"/>
        <end position="78"/>
    </location>
</feature>
<name>A0AAQ3QD50_9LILI</name>
<protein>
    <submittedName>
        <fullName evidence="9">Uncharacterized protein</fullName>
    </submittedName>
</protein>
<evidence type="ECO:0000256" key="2">
    <source>
        <dbReference type="ARBA" id="ARBA00022448"/>
    </source>
</evidence>
<organism evidence="9 10">
    <name type="scientific">Canna indica</name>
    <name type="common">Indian-shot</name>
    <dbReference type="NCBI Taxonomy" id="4628"/>
    <lineage>
        <taxon>Eukaryota</taxon>
        <taxon>Viridiplantae</taxon>
        <taxon>Streptophyta</taxon>
        <taxon>Embryophyta</taxon>
        <taxon>Tracheophyta</taxon>
        <taxon>Spermatophyta</taxon>
        <taxon>Magnoliopsida</taxon>
        <taxon>Liliopsida</taxon>
        <taxon>Zingiberales</taxon>
        <taxon>Cannaceae</taxon>
        <taxon>Canna</taxon>
    </lineage>
</organism>
<dbReference type="Pfam" id="PF00230">
    <property type="entry name" value="MIP"/>
    <property type="match status" value="1"/>
</dbReference>
<dbReference type="PANTHER" id="PTHR45724">
    <property type="entry name" value="AQUAPORIN NIP2-1"/>
    <property type="match status" value="1"/>
</dbReference>
<keyword evidence="4 8" id="KW-1133">Transmembrane helix</keyword>
<evidence type="ECO:0000256" key="3">
    <source>
        <dbReference type="ARBA" id="ARBA00022692"/>
    </source>
</evidence>
<dbReference type="InterPro" id="IPR023271">
    <property type="entry name" value="Aquaporin-like"/>
</dbReference>
<dbReference type="EMBL" id="CP136893">
    <property type="protein sequence ID" value="WOL05191.1"/>
    <property type="molecule type" value="Genomic_DNA"/>
</dbReference>